<evidence type="ECO:0000256" key="1">
    <source>
        <dbReference type="ARBA" id="ARBA00001954"/>
    </source>
</evidence>
<keyword evidence="4" id="KW-0223">Dioxygenase</keyword>
<dbReference type="InterPro" id="IPR003819">
    <property type="entry name" value="TauD/TfdA-like"/>
</dbReference>
<comment type="similarity">
    <text evidence="2">Belongs to the gamma-BBH/TMLD family.</text>
</comment>
<proteinExistence type="inferred from homology"/>
<comment type="cofactor">
    <cofactor evidence="1">
        <name>Fe(2+)</name>
        <dbReference type="ChEBI" id="CHEBI:29033"/>
    </cofactor>
</comment>
<dbReference type="InterPro" id="IPR050411">
    <property type="entry name" value="AlphaKG_dependent_hydroxylases"/>
</dbReference>
<dbReference type="Gene3D" id="3.60.130.10">
    <property type="entry name" value="Clavaminate synthase-like"/>
    <property type="match status" value="1"/>
</dbReference>
<dbReference type="OrthoDB" id="406634at2759"/>
<comment type="caution">
    <text evidence="8">The sequence shown here is derived from an EMBL/GenBank/DDBJ whole genome shotgun (WGS) entry which is preliminary data.</text>
</comment>
<dbReference type="GO" id="GO:0005739">
    <property type="term" value="C:mitochondrion"/>
    <property type="evidence" value="ECO:0007669"/>
    <property type="project" value="TreeGrafter"/>
</dbReference>
<dbReference type="SUPFAM" id="SSF51197">
    <property type="entry name" value="Clavaminate synthase-like"/>
    <property type="match status" value="1"/>
</dbReference>
<dbReference type="CDD" id="cd00250">
    <property type="entry name" value="CAS_like"/>
    <property type="match status" value="1"/>
</dbReference>
<dbReference type="PANTHER" id="PTHR10696:SF25">
    <property type="entry name" value="OXIDOREDUCTASE AIM17-RELATED"/>
    <property type="match status" value="1"/>
</dbReference>
<keyword evidence="5" id="KW-0560">Oxidoreductase</keyword>
<keyword evidence="6" id="KW-0408">Iron</keyword>
<reference evidence="8 9" key="1">
    <citation type="submission" date="2015-11" db="EMBL/GenBank/DDBJ databases">
        <title>The genome of Debaryomyces fabryi.</title>
        <authorList>
            <person name="Tafer H."/>
            <person name="Lopandic K."/>
        </authorList>
    </citation>
    <scope>NUCLEOTIDE SEQUENCE [LARGE SCALE GENOMIC DNA]</scope>
    <source>
        <strain evidence="8 9">CBS 789</strain>
    </source>
</reference>
<accession>A0A0V1PV98</accession>
<name>A0A0V1PV98_9ASCO</name>
<dbReference type="GO" id="GO:0046872">
    <property type="term" value="F:metal ion binding"/>
    <property type="evidence" value="ECO:0007669"/>
    <property type="project" value="UniProtKB-KW"/>
</dbReference>
<evidence type="ECO:0000259" key="7">
    <source>
        <dbReference type="Pfam" id="PF02668"/>
    </source>
</evidence>
<keyword evidence="9" id="KW-1185">Reference proteome</keyword>
<dbReference type="InterPro" id="IPR042098">
    <property type="entry name" value="TauD-like_sf"/>
</dbReference>
<feature type="domain" description="TauD/TfdA-like" evidence="7">
    <location>
        <begin position="172"/>
        <end position="422"/>
    </location>
</feature>
<dbReference type="PANTHER" id="PTHR10696">
    <property type="entry name" value="GAMMA-BUTYROBETAINE HYDROXYLASE-RELATED"/>
    <property type="match status" value="1"/>
</dbReference>
<evidence type="ECO:0000313" key="9">
    <source>
        <dbReference type="Proteomes" id="UP000054251"/>
    </source>
</evidence>
<gene>
    <name evidence="8" type="ORF">AC631_04054</name>
</gene>
<organism evidence="8 9">
    <name type="scientific">Debaryomyces fabryi</name>
    <dbReference type="NCBI Taxonomy" id="58627"/>
    <lineage>
        <taxon>Eukaryota</taxon>
        <taxon>Fungi</taxon>
        <taxon>Dikarya</taxon>
        <taxon>Ascomycota</taxon>
        <taxon>Saccharomycotina</taxon>
        <taxon>Pichiomycetes</taxon>
        <taxon>Debaryomycetaceae</taxon>
        <taxon>Debaryomyces</taxon>
    </lineage>
</organism>
<dbReference type="GeneID" id="26841063"/>
<dbReference type="RefSeq" id="XP_015466276.1">
    <property type="nucleotide sequence ID" value="XM_015612883.1"/>
</dbReference>
<dbReference type="Gene3D" id="3.30.2020.30">
    <property type="match status" value="1"/>
</dbReference>
<evidence type="ECO:0000256" key="2">
    <source>
        <dbReference type="ARBA" id="ARBA00008654"/>
    </source>
</evidence>
<dbReference type="Proteomes" id="UP000054251">
    <property type="component" value="Unassembled WGS sequence"/>
</dbReference>
<sequence>MVLVTSGRVLKASFNISPQLLRFSSSLSLGNYNDNYISVTFDNNHTVKFNNVFLRDSCTSIISRDPFSKQKLFSTSDVSYGLTLNGPPKILSSPDHEDCLEVTWSQNGTLHKSNYSSTFLEDYSSNSSIRKGKYFNNSKIIWNNDRIMKNISDLQVNYIDYVENNLLFVKTLNNLNEFGLSFINEIPTPLENPKTQVMNEDNALEWPVAALASKFGYIKKTFYGTLFDVRNEKEAKNIANTNTFLPLHMDLLYYESPPGLQLLHFIQNSTLGGENIFSDSFAAALHVRNVDPQAYASLTKIPITYHYDNNDKYYYYSRPLIIEENFKSDANVPVIKEVNYSPPFQGPFEVGIFEDNSSDNKLFKDFLRGFKLFTDFVNDPINQYELKMKEGSCAIFDNRRVLHSRKEFSDENGGDRWLMGCYVDGDSFRSKLRIGNRSLEK</sequence>
<dbReference type="AlphaFoldDB" id="A0A0V1PV98"/>
<evidence type="ECO:0000256" key="5">
    <source>
        <dbReference type="ARBA" id="ARBA00023002"/>
    </source>
</evidence>
<evidence type="ECO:0000256" key="6">
    <source>
        <dbReference type="ARBA" id="ARBA00023004"/>
    </source>
</evidence>
<evidence type="ECO:0000256" key="3">
    <source>
        <dbReference type="ARBA" id="ARBA00022723"/>
    </source>
</evidence>
<evidence type="ECO:0000256" key="4">
    <source>
        <dbReference type="ARBA" id="ARBA00022964"/>
    </source>
</evidence>
<evidence type="ECO:0000313" key="8">
    <source>
        <dbReference type="EMBL" id="KSA00174.1"/>
    </source>
</evidence>
<keyword evidence="3" id="KW-0479">Metal-binding</keyword>
<protein>
    <recommendedName>
        <fullName evidence="7">TauD/TfdA-like domain-containing protein</fullName>
    </recommendedName>
</protein>
<dbReference type="Pfam" id="PF02668">
    <property type="entry name" value="TauD"/>
    <property type="match status" value="1"/>
</dbReference>
<dbReference type="GO" id="GO:0051213">
    <property type="term" value="F:dioxygenase activity"/>
    <property type="evidence" value="ECO:0007669"/>
    <property type="project" value="UniProtKB-KW"/>
</dbReference>
<dbReference type="EMBL" id="LMYN01000099">
    <property type="protein sequence ID" value="KSA00174.1"/>
    <property type="molecule type" value="Genomic_DNA"/>
</dbReference>
<dbReference type="GO" id="GO:0045329">
    <property type="term" value="P:carnitine biosynthetic process"/>
    <property type="evidence" value="ECO:0007669"/>
    <property type="project" value="TreeGrafter"/>
</dbReference>
<dbReference type="InterPro" id="IPR038492">
    <property type="entry name" value="GBBH-like_N_sf"/>
</dbReference>